<feature type="signal peptide" evidence="2">
    <location>
        <begin position="1"/>
        <end position="28"/>
    </location>
</feature>
<keyword evidence="4" id="KW-1185">Reference proteome</keyword>
<feature type="compositionally biased region" description="Low complexity" evidence="1">
    <location>
        <begin position="124"/>
        <end position="146"/>
    </location>
</feature>
<evidence type="ECO:0000256" key="2">
    <source>
        <dbReference type="SAM" id="SignalP"/>
    </source>
</evidence>
<dbReference type="AlphaFoldDB" id="A0A550CAJ4"/>
<protein>
    <submittedName>
        <fullName evidence="3">Uncharacterized protein</fullName>
    </submittedName>
</protein>
<evidence type="ECO:0000313" key="3">
    <source>
        <dbReference type="EMBL" id="TRM61819.1"/>
    </source>
</evidence>
<proteinExistence type="predicted"/>
<evidence type="ECO:0000256" key="1">
    <source>
        <dbReference type="SAM" id="MobiDB-lite"/>
    </source>
</evidence>
<evidence type="ECO:0000313" key="4">
    <source>
        <dbReference type="Proteomes" id="UP000320762"/>
    </source>
</evidence>
<feature type="non-terminal residue" evidence="3">
    <location>
        <position position="1"/>
    </location>
</feature>
<feature type="compositionally biased region" description="Low complexity" evidence="1">
    <location>
        <begin position="75"/>
        <end position="91"/>
    </location>
</feature>
<feature type="region of interest" description="Disordered" evidence="1">
    <location>
        <begin position="75"/>
        <end position="151"/>
    </location>
</feature>
<accession>A0A550CAJ4</accession>
<keyword evidence="2" id="KW-0732">Signal</keyword>
<gene>
    <name evidence="3" type="ORF">BD626DRAFT_597415</name>
</gene>
<reference evidence="3 4" key="1">
    <citation type="journal article" date="2019" name="New Phytol.">
        <title>Comparative genomics reveals unique wood-decay strategies and fruiting body development in the Schizophyllaceae.</title>
        <authorList>
            <person name="Almasi E."/>
            <person name="Sahu N."/>
            <person name="Krizsan K."/>
            <person name="Balint B."/>
            <person name="Kovacs G.M."/>
            <person name="Kiss B."/>
            <person name="Cseklye J."/>
            <person name="Drula E."/>
            <person name="Henrissat B."/>
            <person name="Nagy I."/>
            <person name="Chovatia M."/>
            <person name="Adam C."/>
            <person name="LaButti K."/>
            <person name="Lipzen A."/>
            <person name="Riley R."/>
            <person name="Grigoriev I.V."/>
            <person name="Nagy L.G."/>
        </authorList>
    </citation>
    <scope>NUCLEOTIDE SEQUENCE [LARGE SCALE GENOMIC DNA]</scope>
    <source>
        <strain evidence="3 4">NL-1724</strain>
    </source>
</reference>
<sequence>LTALQEPSHPCLLFRLILALSAVSSLHALPSHPCLLCRPFTSSRKFLTMSHAPSSGYLTKLNCYDRPCCNPAARSSSAAAPRSSSTAAPRTHCATPRTHNSVAPAVQYPPGPAPPMQDYATTVSPRSASHPQASHPHAAAPAPSRQELSAEDVEAAKVLAGMLRVANAAKTAR</sequence>
<feature type="chain" id="PRO_5022204158" evidence="2">
    <location>
        <begin position="29"/>
        <end position="173"/>
    </location>
</feature>
<name>A0A550CAJ4_9AGAR</name>
<dbReference type="EMBL" id="VDMD01000015">
    <property type="protein sequence ID" value="TRM61819.1"/>
    <property type="molecule type" value="Genomic_DNA"/>
</dbReference>
<organism evidence="3 4">
    <name type="scientific">Schizophyllum amplum</name>
    <dbReference type="NCBI Taxonomy" id="97359"/>
    <lineage>
        <taxon>Eukaryota</taxon>
        <taxon>Fungi</taxon>
        <taxon>Dikarya</taxon>
        <taxon>Basidiomycota</taxon>
        <taxon>Agaricomycotina</taxon>
        <taxon>Agaricomycetes</taxon>
        <taxon>Agaricomycetidae</taxon>
        <taxon>Agaricales</taxon>
        <taxon>Schizophyllaceae</taxon>
        <taxon>Schizophyllum</taxon>
    </lineage>
</organism>
<dbReference type="Proteomes" id="UP000320762">
    <property type="component" value="Unassembled WGS sequence"/>
</dbReference>
<comment type="caution">
    <text evidence="3">The sequence shown here is derived from an EMBL/GenBank/DDBJ whole genome shotgun (WGS) entry which is preliminary data.</text>
</comment>